<dbReference type="GO" id="GO:0005886">
    <property type="term" value="C:plasma membrane"/>
    <property type="evidence" value="ECO:0007669"/>
    <property type="project" value="TreeGrafter"/>
</dbReference>
<dbReference type="GO" id="GO:0006644">
    <property type="term" value="P:phospholipid metabolic process"/>
    <property type="evidence" value="ECO:0007669"/>
    <property type="project" value="InterPro"/>
</dbReference>
<feature type="transmembrane region" description="Helical" evidence="6">
    <location>
        <begin position="304"/>
        <end position="322"/>
    </location>
</feature>
<dbReference type="Proteomes" id="UP000036681">
    <property type="component" value="Unplaced"/>
</dbReference>
<dbReference type="InterPro" id="IPR043216">
    <property type="entry name" value="PAP-like"/>
</dbReference>
<evidence type="ECO:0000256" key="4">
    <source>
        <dbReference type="ARBA" id="ARBA00022989"/>
    </source>
</evidence>
<dbReference type="InterPro" id="IPR036938">
    <property type="entry name" value="PAP2/HPO_sf"/>
</dbReference>
<feature type="transmembrane region" description="Helical" evidence="6">
    <location>
        <begin position="328"/>
        <end position="346"/>
    </location>
</feature>
<dbReference type="SUPFAM" id="SSF48317">
    <property type="entry name" value="Acid phosphatase/Vanadium-dependent haloperoxidase"/>
    <property type="match status" value="1"/>
</dbReference>
<dbReference type="Pfam" id="PF01569">
    <property type="entry name" value="PAP2"/>
    <property type="match status" value="1"/>
</dbReference>
<evidence type="ECO:0000259" key="7">
    <source>
        <dbReference type="SMART" id="SM00014"/>
    </source>
</evidence>
<evidence type="ECO:0000256" key="3">
    <source>
        <dbReference type="ARBA" id="ARBA00022692"/>
    </source>
</evidence>
<proteinExistence type="inferred from homology"/>
<evidence type="ECO:0000256" key="6">
    <source>
        <dbReference type="SAM" id="Phobius"/>
    </source>
</evidence>
<comment type="similarity">
    <text evidence="2">Belongs to the PA-phosphatase related phosphoesterase family.</text>
</comment>
<keyword evidence="5 6" id="KW-0472">Membrane</keyword>
<feature type="transmembrane region" description="Helical" evidence="6">
    <location>
        <begin position="191"/>
        <end position="213"/>
    </location>
</feature>
<accession>A0A0M3IGQ3</accession>
<evidence type="ECO:0000256" key="1">
    <source>
        <dbReference type="ARBA" id="ARBA00004141"/>
    </source>
</evidence>
<reference evidence="9" key="1">
    <citation type="submission" date="2017-02" db="UniProtKB">
        <authorList>
            <consortium name="WormBaseParasite"/>
        </authorList>
    </citation>
    <scope>IDENTIFICATION</scope>
</reference>
<feature type="domain" description="Phosphatidic acid phosphatase type 2/haloperoxidase" evidence="7">
    <location>
        <begin position="198"/>
        <end position="346"/>
    </location>
</feature>
<evidence type="ECO:0000256" key="2">
    <source>
        <dbReference type="ARBA" id="ARBA00008816"/>
    </source>
</evidence>
<dbReference type="GO" id="GO:0046839">
    <property type="term" value="P:phospholipid dephosphorylation"/>
    <property type="evidence" value="ECO:0007669"/>
    <property type="project" value="TreeGrafter"/>
</dbReference>
<dbReference type="GO" id="GO:0008195">
    <property type="term" value="F:phosphatidate phosphatase activity"/>
    <property type="evidence" value="ECO:0007669"/>
    <property type="project" value="TreeGrafter"/>
</dbReference>
<dbReference type="PANTHER" id="PTHR10165">
    <property type="entry name" value="LIPID PHOSPHATE PHOSPHATASE"/>
    <property type="match status" value="1"/>
</dbReference>
<feature type="transmembrane region" description="Helical" evidence="6">
    <location>
        <begin position="273"/>
        <end position="292"/>
    </location>
</feature>
<evidence type="ECO:0000256" key="5">
    <source>
        <dbReference type="ARBA" id="ARBA00023136"/>
    </source>
</evidence>
<dbReference type="GO" id="GO:0007165">
    <property type="term" value="P:signal transduction"/>
    <property type="evidence" value="ECO:0007669"/>
    <property type="project" value="TreeGrafter"/>
</dbReference>
<comment type="subcellular location">
    <subcellularLocation>
        <location evidence="1">Membrane</location>
        <topology evidence="1">Multi-pass membrane protein</topology>
    </subcellularLocation>
</comment>
<protein>
    <submittedName>
        <fullName evidence="9">AcidPPc domain-containing protein</fullName>
    </submittedName>
</protein>
<feature type="transmembrane region" description="Helical" evidence="6">
    <location>
        <begin position="30"/>
        <end position="52"/>
    </location>
</feature>
<feature type="transmembrane region" description="Helical" evidence="6">
    <location>
        <begin position="159"/>
        <end position="179"/>
    </location>
</feature>
<feature type="transmembrane region" description="Helical" evidence="6">
    <location>
        <begin position="104"/>
        <end position="126"/>
    </location>
</feature>
<evidence type="ECO:0000313" key="9">
    <source>
        <dbReference type="WBParaSite" id="ALUE_0001751401-mRNA-1"/>
    </source>
</evidence>
<dbReference type="WBParaSite" id="ALUE_0001751401-mRNA-1">
    <property type="protein sequence ID" value="ALUE_0001751401-mRNA-1"/>
    <property type="gene ID" value="ALUE_0001751401"/>
</dbReference>
<dbReference type="Gene3D" id="1.20.144.10">
    <property type="entry name" value="Phosphatidic acid phosphatase type 2/haloperoxidase"/>
    <property type="match status" value="1"/>
</dbReference>
<dbReference type="PANTHER" id="PTHR10165:SF174">
    <property type="entry name" value="PHOSPHATIDIC ACID PHOSPHATASE TYPE 2_HALOPEROXIDASE DOMAIN-CONTAINING PROTEIN"/>
    <property type="match status" value="1"/>
</dbReference>
<keyword evidence="4 6" id="KW-1133">Transmembrane helix</keyword>
<organism evidence="8 9">
    <name type="scientific">Ascaris lumbricoides</name>
    <name type="common">Giant roundworm</name>
    <dbReference type="NCBI Taxonomy" id="6252"/>
    <lineage>
        <taxon>Eukaryota</taxon>
        <taxon>Metazoa</taxon>
        <taxon>Ecdysozoa</taxon>
        <taxon>Nematoda</taxon>
        <taxon>Chromadorea</taxon>
        <taxon>Rhabditida</taxon>
        <taxon>Spirurina</taxon>
        <taxon>Ascaridomorpha</taxon>
        <taxon>Ascaridoidea</taxon>
        <taxon>Ascarididae</taxon>
        <taxon>Ascaris</taxon>
    </lineage>
</organism>
<dbReference type="SMART" id="SM00014">
    <property type="entry name" value="acidPPc"/>
    <property type="match status" value="1"/>
</dbReference>
<evidence type="ECO:0000313" key="8">
    <source>
        <dbReference type="Proteomes" id="UP000036681"/>
    </source>
</evidence>
<sequence>MPLRRVTLSGRLAEYESEEPERIAMVLMKGIIAVIIDIAIALGIAAVTFLLFMGKLVAPYERGFYCYEESTLKMPLRRVTLSGRLAEYESEEPERIAMVLMKGIIAVIIDIAIALGIAAVTFLLFMGKLVAPYERGFYCYEVESLSNPFYPGTITTRHLLWVSLGLPLLCILFVEAIFFRSAKGTNRLRKYFSSVTYVFLEYIAAYTLATFIMEAVKCSFARLRPHYISVCKPDWSQIDCSDPNKFIENAHCMSTDAHRIRVGRQSFPSGHSAAAVLLLTFIYVYLTGLVRASNIPTLRYLRRILLLLVGVWTMIVLITRVTDYWHHPTDVLGGIVLGFSCIYFPFGRKSPSVVYQTRFIEHPHMQ</sequence>
<dbReference type="AlphaFoldDB" id="A0A0M3IGQ3"/>
<name>A0A0M3IGQ3_ASCLU</name>
<dbReference type="InterPro" id="IPR000326">
    <property type="entry name" value="PAP2/HPO"/>
</dbReference>
<keyword evidence="3 6" id="KW-0812">Transmembrane</keyword>
<keyword evidence="8" id="KW-1185">Reference proteome</keyword>